<dbReference type="InterPro" id="IPR028362">
    <property type="entry name" value="AlgI"/>
</dbReference>
<dbReference type="EMBL" id="WFLI01000061">
    <property type="protein sequence ID" value="KAB8058429.1"/>
    <property type="molecule type" value="Genomic_DNA"/>
</dbReference>
<dbReference type="PANTHER" id="PTHR13285:SF23">
    <property type="entry name" value="TEICHOIC ACID D-ALANYLTRANSFERASE"/>
    <property type="match status" value="1"/>
</dbReference>
<evidence type="ECO:0000256" key="8">
    <source>
        <dbReference type="ARBA" id="ARBA00022841"/>
    </source>
</evidence>
<keyword evidence="8" id="KW-0016">Alginate biosynthesis</keyword>
<feature type="transmembrane region" description="Helical" evidence="14">
    <location>
        <begin position="137"/>
        <end position="155"/>
    </location>
</feature>
<evidence type="ECO:0000256" key="12">
    <source>
        <dbReference type="ARBA" id="ARBA00031030"/>
    </source>
</evidence>
<feature type="transmembrane region" description="Helical" evidence="14">
    <location>
        <begin position="331"/>
        <end position="361"/>
    </location>
</feature>
<evidence type="ECO:0000256" key="1">
    <source>
        <dbReference type="ARBA" id="ARBA00004651"/>
    </source>
</evidence>
<keyword evidence="7 14" id="KW-0812">Transmembrane</keyword>
<evidence type="ECO:0000256" key="7">
    <source>
        <dbReference type="ARBA" id="ARBA00022692"/>
    </source>
</evidence>
<evidence type="ECO:0000256" key="6">
    <source>
        <dbReference type="ARBA" id="ARBA00022679"/>
    </source>
</evidence>
<evidence type="ECO:0000256" key="14">
    <source>
        <dbReference type="SAM" id="Phobius"/>
    </source>
</evidence>
<gene>
    <name evidence="15" type="ORF">GCN75_27765</name>
</gene>
<feature type="transmembrane region" description="Helical" evidence="14">
    <location>
        <begin position="206"/>
        <end position="224"/>
    </location>
</feature>
<dbReference type="GO" id="GO:0016746">
    <property type="term" value="F:acyltransferase activity"/>
    <property type="evidence" value="ECO:0007669"/>
    <property type="project" value="UniProtKB-KW"/>
</dbReference>
<comment type="pathway">
    <text evidence="2">Glycan biosynthesis; alginate biosynthesis.</text>
</comment>
<evidence type="ECO:0000256" key="5">
    <source>
        <dbReference type="ARBA" id="ARBA00022475"/>
    </source>
</evidence>
<name>A0A6I1HNJ8_9BURK</name>
<dbReference type="PANTHER" id="PTHR13285">
    <property type="entry name" value="ACYLTRANSFERASE"/>
    <property type="match status" value="1"/>
</dbReference>
<evidence type="ECO:0000256" key="4">
    <source>
        <dbReference type="ARBA" id="ARBA00016084"/>
    </source>
</evidence>
<feature type="transmembrane region" description="Helical" evidence="14">
    <location>
        <begin position="93"/>
        <end position="110"/>
    </location>
</feature>
<evidence type="ECO:0000256" key="11">
    <source>
        <dbReference type="ARBA" id="ARBA00023315"/>
    </source>
</evidence>
<accession>A0A6I1HNJ8</accession>
<evidence type="ECO:0000313" key="15">
    <source>
        <dbReference type="EMBL" id="KAB8058429.1"/>
    </source>
</evidence>
<organism evidence="15 16">
    <name type="scientific">Janthinobacterium violaceinigrum</name>
    <dbReference type="NCBI Taxonomy" id="2654252"/>
    <lineage>
        <taxon>Bacteria</taxon>
        <taxon>Pseudomonadati</taxon>
        <taxon>Pseudomonadota</taxon>
        <taxon>Betaproteobacteria</taxon>
        <taxon>Burkholderiales</taxon>
        <taxon>Oxalobacteraceae</taxon>
        <taxon>Janthinobacterium</taxon>
    </lineage>
</organism>
<dbReference type="RefSeq" id="WP_152285222.1">
    <property type="nucleotide sequence ID" value="NZ_WFLI01000061.1"/>
</dbReference>
<keyword evidence="5 13" id="KW-1003">Cell membrane</keyword>
<keyword evidence="11 13" id="KW-0012">Acyltransferase</keyword>
<feature type="transmembrane region" description="Helical" evidence="14">
    <location>
        <begin position="43"/>
        <end position="59"/>
    </location>
</feature>
<reference evidence="15 16" key="1">
    <citation type="submission" date="2019-10" db="EMBL/GenBank/DDBJ databases">
        <title>Three novel species isolated from a subtropical stream in China.</title>
        <authorList>
            <person name="Lu H."/>
        </authorList>
    </citation>
    <scope>NUCLEOTIDE SEQUENCE [LARGE SCALE GENOMIC DNA]</scope>
    <source>
        <strain evidence="15 16">FT13W</strain>
    </source>
</reference>
<dbReference type="InterPro" id="IPR024194">
    <property type="entry name" value="Ac/AlaTfrase_AlgI/DltB"/>
</dbReference>
<feature type="transmembrane region" description="Helical" evidence="14">
    <location>
        <begin position="504"/>
        <end position="522"/>
    </location>
</feature>
<sequence>MLFNSFAFLFAYLPIVLAGYFLLDRWISPRNGGAASAASWRRLAPAVWLAGASLFFYAWWDVRYLPLLLASICVNYGAGRLMGGSAGAARKRVLAAALALNLGLLAYYKYANFFIDSVNAIAGLAGAGSQPWHGLDIILPIGISFFTFTQIAFLVDCYRGEVREYRFIHYVLFVSYFPHLIAGPVLHHRDMIPQFADPANAHPRAANFAVGLSIFTIGLAKKVLIADNLSPLAIPVFAAGAEPTLIEAWIGVLAYTFQLYFDFSGYSDMAIGLSRLFGVKLPLNFNSPYKAANIADFWRRWHMTLSRFLRDYLYIPLGGSRHGEAMRYRNLMLTMLLGGLWHGAGWTFVIWGGLHGLYLVLQQAWQRAFGAAPGYRWLRWWPMWWSSLLTFLAVMLAWIFFRAPDVATACDIAGALVGANGVSLPRGLASHGASLAQWGLHPAFGGIRWIELAGPGLPVLLGAMLLAFRAPNTQEIFFLYEPAIERIFQPQGRWAFRWRPSRRWSVGMAALFVACVFGMNRVTEFLYFQF</sequence>
<comment type="subcellular location">
    <subcellularLocation>
        <location evidence="1">Cell membrane</location>
        <topology evidence="1">Multi-pass membrane protein</topology>
    </subcellularLocation>
</comment>
<comment type="similarity">
    <text evidence="3 13">Belongs to the membrane-bound acyltransferase family.</text>
</comment>
<dbReference type="AlphaFoldDB" id="A0A6I1HNJ8"/>
<evidence type="ECO:0000256" key="9">
    <source>
        <dbReference type="ARBA" id="ARBA00022989"/>
    </source>
</evidence>
<keyword evidence="9 14" id="KW-1133">Transmembrane helix</keyword>
<dbReference type="Proteomes" id="UP000468717">
    <property type="component" value="Unassembled WGS sequence"/>
</dbReference>
<evidence type="ECO:0000256" key="10">
    <source>
        <dbReference type="ARBA" id="ARBA00023136"/>
    </source>
</evidence>
<evidence type="ECO:0000256" key="13">
    <source>
        <dbReference type="PIRNR" id="PIRNR016636"/>
    </source>
</evidence>
<dbReference type="PIRSF" id="PIRSF500217">
    <property type="entry name" value="AlgI"/>
    <property type="match status" value="1"/>
</dbReference>
<feature type="transmembrane region" description="Helical" evidence="14">
    <location>
        <begin position="381"/>
        <end position="401"/>
    </location>
</feature>
<feature type="transmembrane region" description="Helical" evidence="14">
    <location>
        <begin position="167"/>
        <end position="186"/>
    </location>
</feature>
<evidence type="ECO:0000256" key="2">
    <source>
        <dbReference type="ARBA" id="ARBA00005182"/>
    </source>
</evidence>
<keyword evidence="10 13" id="KW-0472">Membrane</keyword>
<dbReference type="InterPro" id="IPR051085">
    <property type="entry name" value="MB_O-acyltransferase"/>
</dbReference>
<comment type="caution">
    <text evidence="15">The sequence shown here is derived from an EMBL/GenBank/DDBJ whole genome shotgun (WGS) entry which is preliminary data.</text>
</comment>
<protein>
    <recommendedName>
        <fullName evidence="4">Probable alginate O-acetylase AlgI</fullName>
    </recommendedName>
    <alternativeName>
        <fullName evidence="12">Alginate biosynthesis protein AlgI</fullName>
    </alternativeName>
</protein>
<keyword evidence="6 13" id="KW-0808">Transferase</keyword>
<keyword evidence="16" id="KW-1185">Reference proteome</keyword>
<dbReference type="GO" id="GO:0042121">
    <property type="term" value="P:alginic acid biosynthetic process"/>
    <property type="evidence" value="ECO:0007669"/>
    <property type="project" value="UniProtKB-KW"/>
</dbReference>
<feature type="transmembrane region" description="Helical" evidence="14">
    <location>
        <begin position="6"/>
        <end position="23"/>
    </location>
</feature>
<proteinExistence type="inferred from homology"/>
<dbReference type="Pfam" id="PF03062">
    <property type="entry name" value="MBOAT"/>
    <property type="match status" value="1"/>
</dbReference>
<dbReference type="PIRSF" id="PIRSF016636">
    <property type="entry name" value="AlgI_DltB"/>
    <property type="match status" value="1"/>
</dbReference>
<evidence type="ECO:0000256" key="3">
    <source>
        <dbReference type="ARBA" id="ARBA00010323"/>
    </source>
</evidence>
<dbReference type="GO" id="GO:0005886">
    <property type="term" value="C:plasma membrane"/>
    <property type="evidence" value="ECO:0007669"/>
    <property type="project" value="UniProtKB-SubCell"/>
</dbReference>
<evidence type="ECO:0000313" key="16">
    <source>
        <dbReference type="Proteomes" id="UP000468717"/>
    </source>
</evidence>
<dbReference type="InterPro" id="IPR004299">
    <property type="entry name" value="MBOAT_fam"/>
</dbReference>
<feature type="transmembrane region" description="Helical" evidence="14">
    <location>
        <begin position="65"/>
        <end position="81"/>
    </location>
</feature>